<dbReference type="Proteomes" id="UP000823824">
    <property type="component" value="Unassembled WGS sequence"/>
</dbReference>
<accession>A0A9D2RS01</accession>
<sequence length="60" mass="6934">MRQSEKRCKTPADRTPSLRIEPEKRLCPAFDPVTIAEFPVAEPGEMGYRVLDNFCEEHIQ</sequence>
<evidence type="ECO:0000313" key="1">
    <source>
        <dbReference type="EMBL" id="HJB12562.1"/>
    </source>
</evidence>
<name>A0A9D2RS01_9FIRM</name>
<dbReference type="EMBL" id="DWZJ01000018">
    <property type="protein sequence ID" value="HJB12562.1"/>
    <property type="molecule type" value="Genomic_DNA"/>
</dbReference>
<dbReference type="AlphaFoldDB" id="A0A9D2RS01"/>
<organism evidence="1 2">
    <name type="scientific">Candidatus Oscillibacter excrementigallinarum</name>
    <dbReference type="NCBI Taxonomy" id="2838716"/>
    <lineage>
        <taxon>Bacteria</taxon>
        <taxon>Bacillati</taxon>
        <taxon>Bacillota</taxon>
        <taxon>Clostridia</taxon>
        <taxon>Eubacteriales</taxon>
        <taxon>Oscillospiraceae</taxon>
        <taxon>Oscillibacter</taxon>
    </lineage>
</organism>
<reference evidence="1" key="1">
    <citation type="journal article" date="2021" name="PeerJ">
        <title>Extensive microbial diversity within the chicken gut microbiome revealed by metagenomics and culture.</title>
        <authorList>
            <person name="Gilroy R."/>
            <person name="Ravi A."/>
            <person name="Getino M."/>
            <person name="Pursley I."/>
            <person name="Horton D.L."/>
            <person name="Alikhan N.F."/>
            <person name="Baker D."/>
            <person name="Gharbi K."/>
            <person name="Hall N."/>
            <person name="Watson M."/>
            <person name="Adriaenssens E.M."/>
            <person name="Foster-Nyarko E."/>
            <person name="Jarju S."/>
            <person name="Secka A."/>
            <person name="Antonio M."/>
            <person name="Oren A."/>
            <person name="Chaudhuri R.R."/>
            <person name="La Ragione R."/>
            <person name="Hildebrand F."/>
            <person name="Pallen M.J."/>
        </authorList>
    </citation>
    <scope>NUCLEOTIDE SEQUENCE</scope>
    <source>
        <strain evidence="1">ChiBcec18-1249</strain>
    </source>
</reference>
<comment type="caution">
    <text evidence="1">The sequence shown here is derived from an EMBL/GenBank/DDBJ whole genome shotgun (WGS) entry which is preliminary data.</text>
</comment>
<protein>
    <submittedName>
        <fullName evidence="1">Uncharacterized protein</fullName>
    </submittedName>
</protein>
<reference evidence="1" key="2">
    <citation type="submission" date="2021-04" db="EMBL/GenBank/DDBJ databases">
        <authorList>
            <person name="Gilroy R."/>
        </authorList>
    </citation>
    <scope>NUCLEOTIDE SEQUENCE</scope>
    <source>
        <strain evidence="1">ChiBcec18-1249</strain>
    </source>
</reference>
<proteinExistence type="predicted"/>
<evidence type="ECO:0000313" key="2">
    <source>
        <dbReference type="Proteomes" id="UP000823824"/>
    </source>
</evidence>
<gene>
    <name evidence="1" type="ORF">H9787_02470</name>
</gene>